<protein>
    <submittedName>
        <fullName evidence="2">Uncharacterized protein</fullName>
    </submittedName>
</protein>
<reference evidence="2 3" key="1">
    <citation type="journal article" date="2016" name="Nat. Commun.">
        <title>Ectomycorrhizal ecology is imprinted in the genome of the dominant symbiotic fungus Cenococcum geophilum.</title>
        <authorList>
            <consortium name="DOE Joint Genome Institute"/>
            <person name="Peter M."/>
            <person name="Kohler A."/>
            <person name="Ohm R.A."/>
            <person name="Kuo A."/>
            <person name="Krutzmann J."/>
            <person name="Morin E."/>
            <person name="Arend M."/>
            <person name="Barry K.W."/>
            <person name="Binder M."/>
            <person name="Choi C."/>
            <person name="Clum A."/>
            <person name="Copeland A."/>
            <person name="Grisel N."/>
            <person name="Haridas S."/>
            <person name="Kipfer T."/>
            <person name="LaButti K."/>
            <person name="Lindquist E."/>
            <person name="Lipzen A."/>
            <person name="Maire R."/>
            <person name="Meier B."/>
            <person name="Mihaltcheva S."/>
            <person name="Molinier V."/>
            <person name="Murat C."/>
            <person name="Poggeler S."/>
            <person name="Quandt C.A."/>
            <person name="Sperisen C."/>
            <person name="Tritt A."/>
            <person name="Tisserant E."/>
            <person name="Crous P.W."/>
            <person name="Henrissat B."/>
            <person name="Nehls U."/>
            <person name="Egli S."/>
            <person name="Spatafora J.W."/>
            <person name="Grigoriev I.V."/>
            <person name="Martin F.M."/>
        </authorList>
    </citation>
    <scope>NUCLEOTIDE SEQUENCE [LARGE SCALE GENOMIC DNA]</scope>
    <source>
        <strain evidence="2 3">CBS 207.34</strain>
    </source>
</reference>
<dbReference type="AlphaFoldDB" id="A0A8E2EZD1"/>
<feature type="region of interest" description="Disordered" evidence="1">
    <location>
        <begin position="58"/>
        <end position="79"/>
    </location>
</feature>
<organism evidence="2 3">
    <name type="scientific">Glonium stellatum</name>
    <dbReference type="NCBI Taxonomy" id="574774"/>
    <lineage>
        <taxon>Eukaryota</taxon>
        <taxon>Fungi</taxon>
        <taxon>Dikarya</taxon>
        <taxon>Ascomycota</taxon>
        <taxon>Pezizomycotina</taxon>
        <taxon>Dothideomycetes</taxon>
        <taxon>Pleosporomycetidae</taxon>
        <taxon>Gloniales</taxon>
        <taxon>Gloniaceae</taxon>
        <taxon>Glonium</taxon>
    </lineage>
</organism>
<evidence type="ECO:0000313" key="2">
    <source>
        <dbReference type="EMBL" id="OCL07644.1"/>
    </source>
</evidence>
<dbReference type="EMBL" id="KV749821">
    <property type="protein sequence ID" value="OCL07644.1"/>
    <property type="molecule type" value="Genomic_DNA"/>
</dbReference>
<name>A0A8E2EZD1_9PEZI</name>
<sequence>MHEGPRCGEGRVGEASSQRWVCGADRLAVGWTESRNMISGSTHAVASTCLALITGSTGSTGSTFSTTSTTSTTSTPSTPSTVYHGRYGLDGLDGLDELAIYGETQTGKSSVGLSWVWSDRRSLHLPLNDGFEDNEKFWNGVSLSGPGGRRAAVTAQGATR</sequence>
<proteinExistence type="predicted"/>
<evidence type="ECO:0000256" key="1">
    <source>
        <dbReference type="SAM" id="MobiDB-lite"/>
    </source>
</evidence>
<dbReference type="Proteomes" id="UP000250140">
    <property type="component" value="Unassembled WGS sequence"/>
</dbReference>
<evidence type="ECO:0000313" key="3">
    <source>
        <dbReference type="Proteomes" id="UP000250140"/>
    </source>
</evidence>
<keyword evidence="3" id="KW-1185">Reference proteome</keyword>
<accession>A0A8E2EZD1</accession>
<gene>
    <name evidence="2" type="ORF">AOQ84DRAFT_222652</name>
</gene>